<feature type="region of interest" description="Disordered" evidence="1">
    <location>
        <begin position="383"/>
        <end position="410"/>
    </location>
</feature>
<evidence type="ECO:0000313" key="3">
    <source>
        <dbReference type="Proteomes" id="UP000026961"/>
    </source>
</evidence>
<evidence type="ECO:0000313" key="2">
    <source>
        <dbReference type="EnsemblPlants" id="OGLUM04G10040.1"/>
    </source>
</evidence>
<protein>
    <submittedName>
        <fullName evidence="2">Uncharacterized protein</fullName>
    </submittedName>
</protein>
<dbReference type="Proteomes" id="UP000026961">
    <property type="component" value="Chromosome 4"/>
</dbReference>
<proteinExistence type="predicted"/>
<dbReference type="Gramene" id="OGLUM04G10040.1">
    <property type="protein sequence ID" value="OGLUM04G10040.1"/>
    <property type="gene ID" value="OGLUM04G10040"/>
</dbReference>
<dbReference type="AlphaFoldDB" id="A0A0D9ZJY4"/>
<feature type="compositionally biased region" description="Pro residues" evidence="1">
    <location>
        <begin position="210"/>
        <end position="219"/>
    </location>
</feature>
<feature type="compositionally biased region" description="Low complexity" evidence="1">
    <location>
        <begin position="303"/>
        <end position="316"/>
    </location>
</feature>
<evidence type="ECO:0000256" key="1">
    <source>
        <dbReference type="SAM" id="MobiDB-lite"/>
    </source>
</evidence>
<feature type="region of interest" description="Disordered" evidence="1">
    <location>
        <begin position="155"/>
        <end position="179"/>
    </location>
</feature>
<feature type="compositionally biased region" description="Basic and acidic residues" evidence="1">
    <location>
        <begin position="383"/>
        <end position="395"/>
    </location>
</feature>
<feature type="region of interest" description="Disordered" evidence="1">
    <location>
        <begin position="246"/>
        <end position="358"/>
    </location>
</feature>
<sequence>MATTFSSENTLIFRWNHPDAGILISSPPPLAAHSSHRRANPEAPRTPPRVSFLLHTCLAARAGTSHPPAPCERRGRPRRQASPRHLLLLPRATCSTQSIYSAPLLPCSCISPPAALATALLFVSDSPISCVCVRGGGGHVGDVAGGGAADVGHGRHRGGAGAAAAVDDAGRRDGVAPRHRAPARRLHHGLLRLRPRPAHRPRLPRRHHPLPPPPLPPLLPPSPLHPPLLLLLLPRDLPRQHVVPGVRGAGDDGGAVPAAGARAGRVRARGRGRGEVGDAAPVPPLVPDPHRERGRRPGRRVLAAGQGAGAAALHGAPRVRRRRLGVRRVGEPRHGRRRRAAGGGRLDVVRPLPRRRQPRLLLHQPPRLPHPQVPPPRLREVLPHARRGVRQDRRGPARRHRGGEAGGVQEGRLIDDRKAIYI</sequence>
<feature type="compositionally biased region" description="Basic residues" evidence="1">
    <location>
        <begin position="317"/>
        <end position="326"/>
    </location>
</feature>
<feature type="region of interest" description="Disordered" evidence="1">
    <location>
        <begin position="26"/>
        <end position="46"/>
    </location>
</feature>
<accession>A0A0D9ZJY4</accession>
<feature type="region of interest" description="Disordered" evidence="1">
    <location>
        <begin position="194"/>
        <end position="219"/>
    </location>
</feature>
<dbReference type="HOGENOM" id="CLU_651132_0_0_1"/>
<organism evidence="2">
    <name type="scientific">Oryza glumipatula</name>
    <dbReference type="NCBI Taxonomy" id="40148"/>
    <lineage>
        <taxon>Eukaryota</taxon>
        <taxon>Viridiplantae</taxon>
        <taxon>Streptophyta</taxon>
        <taxon>Embryophyta</taxon>
        <taxon>Tracheophyta</taxon>
        <taxon>Spermatophyta</taxon>
        <taxon>Magnoliopsida</taxon>
        <taxon>Liliopsida</taxon>
        <taxon>Poales</taxon>
        <taxon>Poaceae</taxon>
        <taxon>BOP clade</taxon>
        <taxon>Oryzoideae</taxon>
        <taxon>Oryzeae</taxon>
        <taxon>Oryzinae</taxon>
        <taxon>Oryza</taxon>
    </lineage>
</organism>
<keyword evidence="3" id="KW-1185">Reference proteome</keyword>
<feature type="compositionally biased region" description="Basic residues" evidence="1">
    <location>
        <begin position="194"/>
        <end position="209"/>
    </location>
</feature>
<name>A0A0D9ZJY4_9ORYZ</name>
<reference evidence="2" key="1">
    <citation type="submission" date="2015-04" db="UniProtKB">
        <authorList>
            <consortium name="EnsemblPlants"/>
        </authorList>
    </citation>
    <scope>IDENTIFICATION</scope>
</reference>
<reference evidence="2" key="2">
    <citation type="submission" date="2018-05" db="EMBL/GenBank/DDBJ databases">
        <title>OgluRS3 (Oryza glumaepatula Reference Sequence Version 3).</title>
        <authorList>
            <person name="Zhang J."/>
            <person name="Kudrna D."/>
            <person name="Lee S."/>
            <person name="Talag J."/>
            <person name="Welchert J."/>
            <person name="Wing R.A."/>
        </authorList>
    </citation>
    <scope>NUCLEOTIDE SEQUENCE [LARGE SCALE GENOMIC DNA]</scope>
</reference>
<dbReference type="EnsemblPlants" id="OGLUM04G10040.1">
    <property type="protein sequence ID" value="OGLUM04G10040.1"/>
    <property type="gene ID" value="OGLUM04G10040"/>
</dbReference>
<feature type="compositionally biased region" description="Low complexity" evidence="1">
    <location>
        <begin position="254"/>
        <end position="263"/>
    </location>
</feature>